<evidence type="ECO:0008006" key="3">
    <source>
        <dbReference type="Google" id="ProtNLM"/>
    </source>
</evidence>
<gene>
    <name evidence="1" type="ORF">SPAR_40747</name>
</gene>
<dbReference type="EMBL" id="ASQP01000529">
    <property type="protein sequence ID" value="OMI33550.1"/>
    <property type="molecule type" value="Genomic_DNA"/>
</dbReference>
<protein>
    <recommendedName>
        <fullName evidence="3">NTP pyrophosphohydrolase MazG putative catalytic core domain-containing protein</fullName>
    </recommendedName>
</protein>
<dbReference type="RefSeq" id="WP_065960414.1">
    <property type="nucleotide sequence ID" value="NZ_ASQP01000529.1"/>
</dbReference>
<name>A0A1R1S5I2_9ACTN</name>
<comment type="caution">
    <text evidence="1">The sequence shown here is derived from an EMBL/GenBank/DDBJ whole genome shotgun (WGS) entry which is preliminary data.</text>
</comment>
<dbReference type="STRING" id="67365.GCA_001704635_05274"/>
<dbReference type="CDD" id="cd11533">
    <property type="entry name" value="NTP-PPase_Af0060_like"/>
    <property type="match status" value="1"/>
</dbReference>
<evidence type="ECO:0000313" key="1">
    <source>
        <dbReference type="EMBL" id="OMI33550.1"/>
    </source>
</evidence>
<accession>A0A1R1S5I2</accession>
<keyword evidence="2" id="KW-1185">Reference proteome</keyword>
<sequence>MDDTTWSRVEKLRNWLDENADPGTAENVKLWRVLKIGEEFGEVAEAMHGATGANPRKGASHTWGDVHKELCDVIVTSMVALATCAPQDAEKLLDARLQHLVDRVMPS</sequence>
<proteinExistence type="predicted"/>
<organism evidence="1 2">
    <name type="scientific">Streptomyces sparsogenes DSM 40356</name>
    <dbReference type="NCBI Taxonomy" id="1331668"/>
    <lineage>
        <taxon>Bacteria</taxon>
        <taxon>Bacillati</taxon>
        <taxon>Actinomycetota</taxon>
        <taxon>Actinomycetes</taxon>
        <taxon>Kitasatosporales</taxon>
        <taxon>Streptomycetaceae</taxon>
        <taxon>Streptomyces</taxon>
    </lineage>
</organism>
<dbReference type="SUPFAM" id="SSF101386">
    <property type="entry name" value="all-alpha NTP pyrophosphatases"/>
    <property type="match status" value="1"/>
</dbReference>
<dbReference type="InterPro" id="IPR044548">
    <property type="entry name" value="AF0060_NTP-PPase_MazG-like"/>
</dbReference>
<reference evidence="1 2" key="1">
    <citation type="submission" date="2013-05" db="EMBL/GenBank/DDBJ databases">
        <title>Genome sequence of Streptomyces sparsogenes DSM 40356.</title>
        <authorList>
            <person name="Coyne S."/>
            <person name="Seebeck F.P."/>
        </authorList>
    </citation>
    <scope>NUCLEOTIDE SEQUENCE [LARGE SCALE GENOMIC DNA]</scope>
    <source>
        <strain evidence="1 2">DSM 40356</strain>
    </source>
</reference>
<evidence type="ECO:0000313" key="2">
    <source>
        <dbReference type="Proteomes" id="UP000186168"/>
    </source>
</evidence>
<dbReference type="Proteomes" id="UP000186168">
    <property type="component" value="Unassembled WGS sequence"/>
</dbReference>
<dbReference type="Gene3D" id="1.10.287.1080">
    <property type="entry name" value="MazG-like"/>
    <property type="match status" value="1"/>
</dbReference>
<dbReference type="AlphaFoldDB" id="A0A1R1S5I2"/>
<dbReference type="GeneID" id="96742882"/>